<dbReference type="Pfam" id="PF02816">
    <property type="entry name" value="Alpha_kinase"/>
    <property type="match status" value="1"/>
</dbReference>
<evidence type="ECO:0000256" key="3">
    <source>
        <dbReference type="ARBA" id="ARBA00022777"/>
    </source>
</evidence>
<dbReference type="AlphaFoldDB" id="A0A5K1JZ69"/>
<keyword evidence="6" id="KW-0378">Hydrolase</keyword>
<proteinExistence type="predicted"/>
<sequence length="647" mass="71424">MASVNHRAPVQYRQRSNLDPCGGQNNVNDGCQTVFPRGEPGGRLCFLCVKLRDSSISSAQKDEIRATYTQCGECGICGMMVNDPCGTCRRAENYENGTLNHEREMSANRRRSNLENKLLNRTDSSGIGTVVPLDELQTIRAAQGDGITSQRTQVTHCTVYYECRRSDSAKHVDLMLGTGVIFFPEVSTMLVLALRSRIVKEVNGRWTEFYSAALLEEETSLRAPNNFVFPADCLIMTVAQWYQVYNRPEYRDTYIVLPKQTQRKGKANTKTYAFSVELYIHVGQYTTRTGDPELSGTGKAGSKRKTSAVDVSDARVGSQSSKRSRETSSPQPPRQTLRSLFVADGDLLTQTPPTVPVVEIQFKKTTCLISEGSGSPTLLEESASMSGFLESKAFDLNAGERGSMKDIFGFRFSNQSYIAKKLVNVGSGRSDDIPLSKAVSILTADLIRVKHMAYFAEKFKALAYDHGVDVAEFDVSDAFLIKSYKPSSLTVPPTEDADREPREGSADVEPTEEISAVYLVEPVRLTTAVVKFTGTLGSTNRNDLRSLTVTAFAHYVAEQTACRYVFADIQGSNNANANGKLSITLFDPMTHTAEGTSGVGDHGMKGLQDFVTNHLKAKEHLTKNWAVQMKIEGLHYVTRAVRLLPFQ</sequence>
<feature type="domain" description="Alpha-type protein kinase" evidence="5">
    <location>
        <begin position="370"/>
        <end position="634"/>
    </location>
</feature>
<dbReference type="Gene3D" id="3.20.200.10">
    <property type="entry name" value="MHCK/EF2 kinase"/>
    <property type="match status" value="1"/>
</dbReference>
<evidence type="ECO:0000259" key="5">
    <source>
        <dbReference type="PROSITE" id="PS51158"/>
    </source>
</evidence>
<protein>
    <submittedName>
        <fullName evidence="6">Lysyl endopeptidase (PvdS-regulated endoprotease))</fullName>
        <ecNumber evidence="6">3.4.21.50</ecNumber>
    </submittedName>
</protein>
<dbReference type="GO" id="GO:0004674">
    <property type="term" value="F:protein serine/threonine kinase activity"/>
    <property type="evidence" value="ECO:0007669"/>
    <property type="project" value="UniProtKB-KW"/>
</dbReference>
<evidence type="ECO:0000256" key="4">
    <source>
        <dbReference type="SAM" id="MobiDB-lite"/>
    </source>
</evidence>
<dbReference type="InterPro" id="IPR004166">
    <property type="entry name" value="a-kinase_dom"/>
</dbReference>
<keyword evidence="6" id="KW-0645">Protease</keyword>
<dbReference type="GO" id="GO:0006508">
    <property type="term" value="P:proteolysis"/>
    <property type="evidence" value="ECO:0007669"/>
    <property type="project" value="UniProtKB-KW"/>
</dbReference>
<reference evidence="6" key="1">
    <citation type="submission" date="2019-10" db="EMBL/GenBank/DDBJ databases">
        <authorList>
            <person name="Nor Muhammad N."/>
        </authorList>
    </citation>
    <scope>NUCLEOTIDE SEQUENCE</scope>
</reference>
<evidence type="ECO:0000313" key="6">
    <source>
        <dbReference type="EMBL" id="VWO98094.1"/>
    </source>
</evidence>
<feature type="region of interest" description="Disordered" evidence="4">
    <location>
        <begin position="290"/>
        <end position="336"/>
    </location>
</feature>
<evidence type="ECO:0000256" key="2">
    <source>
        <dbReference type="ARBA" id="ARBA00022679"/>
    </source>
</evidence>
<keyword evidence="3" id="KW-0418">Kinase</keyword>
<organism evidence="6">
    <name type="scientific">Ganoderma boninense</name>
    <dbReference type="NCBI Taxonomy" id="34458"/>
    <lineage>
        <taxon>Eukaryota</taxon>
        <taxon>Fungi</taxon>
        <taxon>Dikarya</taxon>
        <taxon>Basidiomycota</taxon>
        <taxon>Agaricomycotina</taxon>
        <taxon>Agaricomycetes</taxon>
        <taxon>Polyporales</taxon>
        <taxon>Polyporaceae</taxon>
        <taxon>Ganoderma</taxon>
    </lineage>
</organism>
<name>A0A5K1JZ69_9APHY</name>
<dbReference type="SUPFAM" id="SSF56112">
    <property type="entry name" value="Protein kinase-like (PK-like)"/>
    <property type="match status" value="1"/>
</dbReference>
<accession>A0A5K1JZ69</accession>
<dbReference type="EMBL" id="LR726720">
    <property type="protein sequence ID" value="VWO98094.1"/>
    <property type="molecule type" value="Genomic_DNA"/>
</dbReference>
<keyword evidence="1" id="KW-0723">Serine/threonine-protein kinase</keyword>
<dbReference type="CDD" id="cd04515">
    <property type="entry name" value="Alpha_kinase"/>
    <property type="match status" value="1"/>
</dbReference>
<dbReference type="InterPro" id="IPR011009">
    <property type="entry name" value="Kinase-like_dom_sf"/>
</dbReference>
<dbReference type="GO" id="GO:0008233">
    <property type="term" value="F:peptidase activity"/>
    <property type="evidence" value="ECO:0007669"/>
    <property type="project" value="UniProtKB-KW"/>
</dbReference>
<dbReference type="EC" id="3.4.21.50" evidence="6"/>
<keyword evidence="2" id="KW-0808">Transferase</keyword>
<dbReference type="GO" id="GO:0005524">
    <property type="term" value="F:ATP binding"/>
    <property type="evidence" value="ECO:0007669"/>
    <property type="project" value="InterPro"/>
</dbReference>
<evidence type="ECO:0000256" key="1">
    <source>
        <dbReference type="ARBA" id="ARBA00022527"/>
    </source>
</evidence>
<dbReference type="PROSITE" id="PS51158">
    <property type="entry name" value="ALPHA_KINASE"/>
    <property type="match status" value="1"/>
</dbReference>
<gene>
    <name evidence="6" type="primary">Q9HWK6</name>
</gene>